<dbReference type="AlphaFoldDB" id="B7GCR6"/>
<feature type="compositionally biased region" description="Polar residues" evidence="5">
    <location>
        <begin position="1"/>
        <end position="25"/>
    </location>
</feature>
<dbReference type="Gene3D" id="1.10.10.60">
    <property type="entry name" value="Homeodomain-like"/>
    <property type="match status" value="1"/>
</dbReference>
<keyword evidence="1 4" id="KW-0238">DNA-binding</keyword>
<dbReference type="HOGENOM" id="CLU_566814_0_0_1"/>
<dbReference type="InterPro" id="IPR008422">
    <property type="entry name" value="KN_HD"/>
</dbReference>
<dbReference type="Pfam" id="PF05920">
    <property type="entry name" value="Homeobox_KN"/>
    <property type="match status" value="1"/>
</dbReference>
<dbReference type="PaxDb" id="2850-Phatr50050"/>
<dbReference type="InterPro" id="IPR001356">
    <property type="entry name" value="HD"/>
</dbReference>
<dbReference type="RefSeq" id="XP_002184846.1">
    <property type="nucleotide sequence ID" value="XM_002184810.1"/>
</dbReference>
<comment type="subcellular location">
    <subcellularLocation>
        <location evidence="4">Nucleus</location>
    </subcellularLocation>
</comment>
<dbReference type="GO" id="GO:0005634">
    <property type="term" value="C:nucleus"/>
    <property type="evidence" value="ECO:0007669"/>
    <property type="project" value="UniProtKB-SubCell"/>
</dbReference>
<dbReference type="InterPro" id="IPR009057">
    <property type="entry name" value="Homeodomain-like_sf"/>
</dbReference>
<protein>
    <submittedName>
        <fullName evidence="7">Homeobox protein</fullName>
    </submittedName>
</protein>
<dbReference type="Proteomes" id="UP000000759">
    <property type="component" value="Chromosome 26"/>
</dbReference>
<evidence type="ECO:0000256" key="5">
    <source>
        <dbReference type="SAM" id="MobiDB-lite"/>
    </source>
</evidence>
<evidence type="ECO:0000313" key="8">
    <source>
        <dbReference type="Proteomes" id="UP000000759"/>
    </source>
</evidence>
<evidence type="ECO:0000256" key="1">
    <source>
        <dbReference type="ARBA" id="ARBA00023125"/>
    </source>
</evidence>
<dbReference type="eggNOG" id="KOG0773">
    <property type="taxonomic scope" value="Eukaryota"/>
</dbReference>
<dbReference type="GO" id="GO:0003677">
    <property type="term" value="F:DNA binding"/>
    <property type="evidence" value="ECO:0007669"/>
    <property type="project" value="UniProtKB-UniRule"/>
</dbReference>
<feature type="domain" description="Homeobox" evidence="6">
    <location>
        <begin position="176"/>
        <end position="239"/>
    </location>
</feature>
<feature type="region of interest" description="Disordered" evidence="5">
    <location>
        <begin position="1"/>
        <end position="33"/>
    </location>
</feature>
<evidence type="ECO:0000259" key="6">
    <source>
        <dbReference type="PROSITE" id="PS50071"/>
    </source>
</evidence>
<dbReference type="STRING" id="556484.B7GCR6"/>
<keyword evidence="3 4" id="KW-0539">Nucleus</keyword>
<gene>
    <name evidence="7" type="ORF">PHATRDRAFT_50050</name>
</gene>
<dbReference type="PROSITE" id="PS50071">
    <property type="entry name" value="HOMEOBOX_2"/>
    <property type="match status" value="1"/>
</dbReference>
<reference evidence="8" key="2">
    <citation type="submission" date="2008-08" db="EMBL/GenBank/DDBJ databases">
        <authorList>
            <consortium name="Diatom Consortium"/>
            <person name="Grigoriev I."/>
            <person name="Grimwood J."/>
            <person name="Kuo A."/>
            <person name="Otillar R.P."/>
            <person name="Salamov A."/>
            <person name="Detter J.C."/>
            <person name="Lindquist E."/>
            <person name="Shapiro H."/>
            <person name="Lucas S."/>
            <person name="Glavina del Rio T."/>
            <person name="Pitluck S."/>
            <person name="Rokhsar D."/>
            <person name="Bowler C."/>
        </authorList>
    </citation>
    <scope>GENOME REANNOTATION</scope>
    <source>
        <strain evidence="8">CCAP 1055/1</strain>
    </source>
</reference>
<dbReference type="SUPFAM" id="SSF46689">
    <property type="entry name" value="Homeodomain-like"/>
    <property type="match status" value="1"/>
</dbReference>
<dbReference type="KEGG" id="pti:PHATRDRAFT_50050"/>
<organism evidence="7 8">
    <name type="scientific">Phaeodactylum tricornutum (strain CCAP 1055/1)</name>
    <dbReference type="NCBI Taxonomy" id="556484"/>
    <lineage>
        <taxon>Eukaryota</taxon>
        <taxon>Sar</taxon>
        <taxon>Stramenopiles</taxon>
        <taxon>Ochrophyta</taxon>
        <taxon>Bacillariophyta</taxon>
        <taxon>Bacillariophyceae</taxon>
        <taxon>Bacillariophycidae</taxon>
        <taxon>Naviculales</taxon>
        <taxon>Phaeodactylaceae</taxon>
        <taxon>Phaeodactylum</taxon>
    </lineage>
</organism>
<dbReference type="InParanoid" id="B7GCR6"/>
<evidence type="ECO:0000256" key="3">
    <source>
        <dbReference type="ARBA" id="ARBA00023242"/>
    </source>
</evidence>
<reference evidence="7 8" key="1">
    <citation type="journal article" date="2008" name="Nature">
        <title>The Phaeodactylum genome reveals the evolutionary history of diatom genomes.</title>
        <authorList>
            <person name="Bowler C."/>
            <person name="Allen A.E."/>
            <person name="Badger J.H."/>
            <person name="Grimwood J."/>
            <person name="Jabbari K."/>
            <person name="Kuo A."/>
            <person name="Maheswari U."/>
            <person name="Martens C."/>
            <person name="Maumus F."/>
            <person name="Otillar R.P."/>
            <person name="Rayko E."/>
            <person name="Salamov A."/>
            <person name="Vandepoele K."/>
            <person name="Beszteri B."/>
            <person name="Gruber A."/>
            <person name="Heijde M."/>
            <person name="Katinka M."/>
            <person name="Mock T."/>
            <person name="Valentin K."/>
            <person name="Verret F."/>
            <person name="Berges J.A."/>
            <person name="Brownlee C."/>
            <person name="Cadoret J.P."/>
            <person name="Chiovitti A."/>
            <person name="Choi C.J."/>
            <person name="Coesel S."/>
            <person name="De Martino A."/>
            <person name="Detter J.C."/>
            <person name="Durkin C."/>
            <person name="Falciatore A."/>
            <person name="Fournet J."/>
            <person name="Haruta M."/>
            <person name="Huysman M.J."/>
            <person name="Jenkins B.D."/>
            <person name="Jiroutova K."/>
            <person name="Jorgensen R.E."/>
            <person name="Joubert Y."/>
            <person name="Kaplan A."/>
            <person name="Kroger N."/>
            <person name="Kroth P.G."/>
            <person name="La Roche J."/>
            <person name="Lindquist E."/>
            <person name="Lommer M."/>
            <person name="Martin-Jezequel V."/>
            <person name="Lopez P.J."/>
            <person name="Lucas S."/>
            <person name="Mangogna M."/>
            <person name="McGinnis K."/>
            <person name="Medlin L.K."/>
            <person name="Montsant A."/>
            <person name="Oudot-Le Secq M.P."/>
            <person name="Napoli C."/>
            <person name="Obornik M."/>
            <person name="Parker M.S."/>
            <person name="Petit J.L."/>
            <person name="Porcel B.M."/>
            <person name="Poulsen N."/>
            <person name="Robison M."/>
            <person name="Rychlewski L."/>
            <person name="Rynearson T.A."/>
            <person name="Schmutz J."/>
            <person name="Shapiro H."/>
            <person name="Siaut M."/>
            <person name="Stanley M."/>
            <person name="Sussman M.R."/>
            <person name="Taylor A.R."/>
            <person name="Vardi A."/>
            <person name="von Dassow P."/>
            <person name="Vyverman W."/>
            <person name="Willis A."/>
            <person name="Wyrwicz L.S."/>
            <person name="Rokhsar D.S."/>
            <person name="Weissenbach J."/>
            <person name="Armbrust E.V."/>
            <person name="Green B.R."/>
            <person name="Van de Peer Y."/>
            <person name="Grigoriev I.V."/>
        </authorList>
    </citation>
    <scope>NUCLEOTIDE SEQUENCE [LARGE SCALE GENOMIC DNA]</scope>
    <source>
        <strain evidence="7 8">CCAP 1055/1</strain>
    </source>
</reference>
<sequence>MQSPNGNNCSINPATPVRSTSSTAPPSKRRSVRRPNDDLELMLQHENFPHLLNLAHKIKTAHVRIQSVTTGFEPSQALAKYSLAPSEVMEAVTRLQNQFVSSETSRETIRPGVYPMTDILVMDSIETLQREWEHCQKWLEASESTRLDKDPTAEPAVSEPPTLPKKRKASGANSGSKKEAIAVKYSKWQTDILMNWMIQHVDEPFPKQGEIHQLMDMTGLTQSQVINWTTNVRKRNRKATCQNGKKPHHFIDFVFLAHDRERRARKASSIATAHPLMTGLDSFQNAPRENILAVPPSPSACAVPTRQAASSYSYPSPPSYPQPTYNHTSLSYFANQTPDFKCVHTVPFSPGTMASSPPRCAEDSAIQEHSQTLMQEEMWEIHDDFDPVPMEEESDEFIMEEFAKSWLFENPMDVNDPDSLTVQQAPCSTMPRLNDLGLLPSVTEDSHEKLHRNRTASFDLGELEDEDIDAWAADMGLTIEIQ</sequence>
<feature type="DNA-binding region" description="Homeobox" evidence="4">
    <location>
        <begin position="178"/>
        <end position="240"/>
    </location>
</feature>
<dbReference type="OrthoDB" id="10056939at2759"/>
<evidence type="ECO:0000313" key="7">
    <source>
        <dbReference type="EMBL" id="EEC43582.1"/>
    </source>
</evidence>
<feature type="region of interest" description="Disordered" evidence="5">
    <location>
        <begin position="143"/>
        <end position="176"/>
    </location>
</feature>
<name>B7GCR6_PHATC</name>
<dbReference type="GO" id="GO:0006355">
    <property type="term" value="P:regulation of DNA-templated transcription"/>
    <property type="evidence" value="ECO:0007669"/>
    <property type="project" value="InterPro"/>
</dbReference>
<dbReference type="CDD" id="cd00086">
    <property type="entry name" value="homeodomain"/>
    <property type="match status" value="1"/>
</dbReference>
<keyword evidence="8" id="KW-1185">Reference proteome</keyword>
<keyword evidence="2 4" id="KW-0371">Homeobox</keyword>
<dbReference type="EMBL" id="CM000628">
    <property type="protein sequence ID" value="EEC43582.1"/>
    <property type="molecule type" value="Genomic_DNA"/>
</dbReference>
<feature type="compositionally biased region" description="Basic and acidic residues" evidence="5">
    <location>
        <begin position="143"/>
        <end position="152"/>
    </location>
</feature>
<evidence type="ECO:0000256" key="2">
    <source>
        <dbReference type="ARBA" id="ARBA00023155"/>
    </source>
</evidence>
<evidence type="ECO:0000256" key="4">
    <source>
        <dbReference type="PROSITE-ProRule" id="PRU00108"/>
    </source>
</evidence>
<accession>B7GCR6</accession>
<dbReference type="GeneID" id="7198743"/>
<proteinExistence type="predicted"/>